<dbReference type="InterPro" id="IPR006768">
    <property type="entry name" value="Cwf19-like_C_dom-1"/>
</dbReference>
<evidence type="ECO:0000259" key="2">
    <source>
        <dbReference type="Pfam" id="PF04676"/>
    </source>
</evidence>
<feature type="domain" description="Cwf19-like C-terminal" evidence="3">
    <location>
        <begin position="309"/>
        <end position="451"/>
    </location>
</feature>
<feature type="region of interest" description="Disordered" evidence="1">
    <location>
        <begin position="245"/>
        <end position="312"/>
    </location>
</feature>
<feature type="region of interest" description="Disordered" evidence="1">
    <location>
        <begin position="376"/>
        <end position="401"/>
    </location>
</feature>
<comment type="caution">
    <text evidence="4">The sequence shown here is derived from an EMBL/GenBank/DDBJ whole genome shotgun (WGS) entry which is preliminary data.</text>
</comment>
<protein>
    <recommendedName>
        <fullName evidence="6">CWF19-like protein 1</fullName>
    </recommendedName>
</protein>
<dbReference type="Proteomes" id="UP001337655">
    <property type="component" value="Unassembled WGS sequence"/>
</dbReference>
<dbReference type="PANTHER" id="PTHR12072">
    <property type="entry name" value="CWF19, CELL CYCLE CONTROL PROTEIN"/>
    <property type="match status" value="1"/>
</dbReference>
<gene>
    <name evidence="4" type="ORF">LTR77_006405</name>
</gene>
<evidence type="ECO:0000256" key="1">
    <source>
        <dbReference type="SAM" id="MobiDB-lite"/>
    </source>
</evidence>
<sequence>MPHKIVVTGDVNGRIDEVFGKIKTLHAKQGFAFAIIAGDLFSSPEAELADQGAQVTKLISGEIEVPLPTYFSLGTHALPSNVVEKLEKDDGELCSNLYVLGRKGSLKTADGFRVVAVGGKHSSSEDASIRPYDAVYKDADAKSLAESQSDAELLITNDWPAAIRDGAKAFYNGTEDPPQGIQSIAELCAAVKPRYHFSASSAFYERDPFFHPDEGPKPITRFISLAPFGNPEKSKWIYAFSLEPSSEPPSTLPAGTTASPFLPKKRKLDSQQDSFNSFRYANGHGGDHRQQNYRGNKRHKQQQRAPPPGPEDCFFCLASKNVEDHMIGSLGDESYVAIAKGPLSTRSTYPELGFPGHLIIIPHVHQSTFAAIETADTKDPTPHGEREAAKAAAKESRTKVESEMSRYRSALHQLLTTKSTEPKLGAVTWCISRAANIHLHYQFLPVPATTITRGLVQAAFNVEAENNNYPKFAKSPSDIAEAERGDHLKVMVWSEVGEKTMVLPVDGSFRFDLQYPRKVMAKLLGLEGRMDWRACAQSKEEETADAEAFKEAFKDFDFTM</sequence>
<evidence type="ECO:0000259" key="3">
    <source>
        <dbReference type="Pfam" id="PF04677"/>
    </source>
</evidence>
<organism evidence="4 5">
    <name type="scientific">Saxophila tyrrhenica</name>
    <dbReference type="NCBI Taxonomy" id="1690608"/>
    <lineage>
        <taxon>Eukaryota</taxon>
        <taxon>Fungi</taxon>
        <taxon>Dikarya</taxon>
        <taxon>Ascomycota</taxon>
        <taxon>Pezizomycotina</taxon>
        <taxon>Dothideomycetes</taxon>
        <taxon>Dothideomycetidae</taxon>
        <taxon>Mycosphaerellales</taxon>
        <taxon>Extremaceae</taxon>
        <taxon>Saxophila</taxon>
    </lineage>
</organism>
<dbReference type="AlphaFoldDB" id="A0AAV9P7S9"/>
<proteinExistence type="predicted"/>
<reference evidence="4 5" key="1">
    <citation type="submission" date="2023-08" db="EMBL/GenBank/DDBJ databases">
        <title>Black Yeasts Isolated from many extreme environments.</title>
        <authorList>
            <person name="Coleine C."/>
            <person name="Stajich J.E."/>
            <person name="Selbmann L."/>
        </authorList>
    </citation>
    <scope>NUCLEOTIDE SEQUENCE [LARGE SCALE GENOMIC DNA]</scope>
    <source>
        <strain evidence="4 5">CCFEE 5935</strain>
    </source>
</reference>
<dbReference type="RefSeq" id="XP_064658562.1">
    <property type="nucleotide sequence ID" value="XM_064803647.1"/>
</dbReference>
<dbReference type="PANTHER" id="PTHR12072:SF4">
    <property type="entry name" value="CWF19-LIKE PROTEIN 1"/>
    <property type="match status" value="1"/>
</dbReference>
<dbReference type="GeneID" id="89927745"/>
<dbReference type="EMBL" id="JAVRRT010000009">
    <property type="protein sequence ID" value="KAK5169096.1"/>
    <property type="molecule type" value="Genomic_DNA"/>
</dbReference>
<dbReference type="Pfam" id="PF04676">
    <property type="entry name" value="CwfJ_C_2"/>
    <property type="match status" value="1"/>
</dbReference>
<dbReference type="Pfam" id="PF04677">
    <property type="entry name" value="CwfJ_C_1"/>
    <property type="match status" value="1"/>
</dbReference>
<keyword evidence="5" id="KW-1185">Reference proteome</keyword>
<name>A0AAV9P7S9_9PEZI</name>
<dbReference type="GO" id="GO:0000398">
    <property type="term" value="P:mRNA splicing, via spliceosome"/>
    <property type="evidence" value="ECO:0007669"/>
    <property type="project" value="TreeGrafter"/>
</dbReference>
<dbReference type="GO" id="GO:0071014">
    <property type="term" value="C:post-mRNA release spliceosomal complex"/>
    <property type="evidence" value="ECO:0007669"/>
    <property type="project" value="TreeGrafter"/>
</dbReference>
<dbReference type="InterPro" id="IPR040194">
    <property type="entry name" value="Cwf19-like"/>
</dbReference>
<accession>A0AAV9P7S9</accession>
<dbReference type="GO" id="GO:0061632">
    <property type="term" value="F:RNA lariat debranching enzyme activator activity"/>
    <property type="evidence" value="ECO:0007669"/>
    <property type="project" value="TreeGrafter"/>
</dbReference>
<evidence type="ECO:0000313" key="5">
    <source>
        <dbReference type="Proteomes" id="UP001337655"/>
    </source>
</evidence>
<feature type="domain" description="Cwf19-like protein C-terminal" evidence="2">
    <location>
        <begin position="492"/>
        <end position="559"/>
    </location>
</feature>
<dbReference type="InterPro" id="IPR006767">
    <property type="entry name" value="Cwf19-like_C_dom-2"/>
</dbReference>
<evidence type="ECO:0000313" key="4">
    <source>
        <dbReference type="EMBL" id="KAK5169096.1"/>
    </source>
</evidence>
<dbReference type="CDD" id="cd07380">
    <property type="entry name" value="MPP_CWF19_N"/>
    <property type="match status" value="1"/>
</dbReference>
<evidence type="ECO:0008006" key="6">
    <source>
        <dbReference type="Google" id="ProtNLM"/>
    </source>
</evidence>